<dbReference type="InterPro" id="IPR052037">
    <property type="entry name" value="LPS_export_LptA"/>
</dbReference>
<accession>A0ABU4RK47</accession>
<dbReference type="EMBL" id="JAXAFJ010000001">
    <property type="protein sequence ID" value="MDX6804573.1"/>
    <property type="molecule type" value="Genomic_DNA"/>
</dbReference>
<evidence type="ECO:0000313" key="6">
    <source>
        <dbReference type="Proteomes" id="UP001274321"/>
    </source>
</evidence>
<evidence type="ECO:0000313" key="5">
    <source>
        <dbReference type="EMBL" id="MDX6804573.1"/>
    </source>
</evidence>
<dbReference type="PANTHER" id="PTHR36504:SF1">
    <property type="entry name" value="LIPOPOLYSACCHARIDE EXPORT SYSTEM PROTEIN LPTA"/>
    <property type="match status" value="1"/>
</dbReference>
<feature type="chain" id="PRO_5046511540" evidence="3">
    <location>
        <begin position="25"/>
        <end position="192"/>
    </location>
</feature>
<feature type="domain" description="Organic solvent tolerance-like N-terminal" evidence="4">
    <location>
        <begin position="44"/>
        <end position="165"/>
    </location>
</feature>
<evidence type="ECO:0000259" key="4">
    <source>
        <dbReference type="Pfam" id="PF03968"/>
    </source>
</evidence>
<gene>
    <name evidence="5" type="ORF">SCD90_00725</name>
</gene>
<evidence type="ECO:0000256" key="2">
    <source>
        <dbReference type="SAM" id="MobiDB-lite"/>
    </source>
</evidence>
<comment type="caution">
    <text evidence="5">The sequence shown here is derived from an EMBL/GenBank/DDBJ whole genome shotgun (WGS) entry which is preliminary data.</text>
</comment>
<protein>
    <submittedName>
        <fullName evidence="5">LptA/OstA family protein</fullName>
    </submittedName>
</protein>
<feature type="signal peptide" evidence="3">
    <location>
        <begin position="1"/>
        <end position="24"/>
    </location>
</feature>
<dbReference type="Pfam" id="PF03968">
    <property type="entry name" value="LptD_N"/>
    <property type="match status" value="1"/>
</dbReference>
<dbReference type="RefSeq" id="WP_319842699.1">
    <property type="nucleotide sequence ID" value="NZ_JAXAFJ010000001.1"/>
</dbReference>
<feature type="region of interest" description="Disordered" evidence="2">
    <location>
        <begin position="169"/>
        <end position="192"/>
    </location>
</feature>
<reference evidence="5 6" key="1">
    <citation type="submission" date="2023-11" db="EMBL/GenBank/DDBJ databases">
        <authorList>
            <person name="Bao R."/>
        </authorList>
    </citation>
    <scope>NUCLEOTIDE SEQUENCE [LARGE SCALE GENOMIC DNA]</scope>
    <source>
        <strain evidence="5 6">PJ23</strain>
    </source>
</reference>
<dbReference type="PANTHER" id="PTHR36504">
    <property type="entry name" value="LIPOPOLYSACCHARIDE EXPORT SYSTEM PROTEIN LPTA"/>
    <property type="match status" value="1"/>
</dbReference>
<keyword evidence="1 3" id="KW-0732">Signal</keyword>
<sequence length="192" mass="19640">MSGRFRNAAIALLAGVALSTAALAQQSVTSAFTGFSGKSDQPVKIEADKLDVRERDQAAVFSGGVMVQQGQSALRARQLTILYDSGAGAAPAASASAPVSPMGRNIRRLEAEGAVQVSSGEQKASGDRGVFDMAANRATLTGNVVVVQGQNVLRGDRLVVDLTTQQSRLEGASGGGGRVQGVFTPGQARPGQ</sequence>
<evidence type="ECO:0000256" key="1">
    <source>
        <dbReference type="ARBA" id="ARBA00022729"/>
    </source>
</evidence>
<proteinExistence type="predicted"/>
<dbReference type="Gene3D" id="2.60.450.10">
    <property type="entry name" value="Lipopolysaccharide (LPS) transport protein A like domain"/>
    <property type="match status" value="1"/>
</dbReference>
<evidence type="ECO:0000256" key="3">
    <source>
        <dbReference type="SAM" id="SignalP"/>
    </source>
</evidence>
<dbReference type="InterPro" id="IPR005653">
    <property type="entry name" value="OstA-like_N"/>
</dbReference>
<organism evidence="5 6">
    <name type="scientific">Terrihabitans rhizophilus</name>
    <dbReference type="NCBI Taxonomy" id="3092662"/>
    <lineage>
        <taxon>Bacteria</taxon>
        <taxon>Pseudomonadati</taxon>
        <taxon>Pseudomonadota</taxon>
        <taxon>Alphaproteobacteria</taxon>
        <taxon>Hyphomicrobiales</taxon>
        <taxon>Terrihabitans</taxon>
    </lineage>
</organism>
<name>A0ABU4RK47_9HYPH</name>
<keyword evidence="6" id="KW-1185">Reference proteome</keyword>
<dbReference type="Proteomes" id="UP001274321">
    <property type="component" value="Unassembled WGS sequence"/>
</dbReference>